<dbReference type="InterPro" id="IPR011652">
    <property type="entry name" value="MORN_2"/>
</dbReference>
<dbReference type="PROSITE" id="PS51257">
    <property type="entry name" value="PROKAR_LIPOPROTEIN"/>
    <property type="match status" value="1"/>
</dbReference>
<dbReference type="Proteomes" id="UP000307507">
    <property type="component" value="Unassembled WGS sequence"/>
</dbReference>
<dbReference type="AlphaFoldDB" id="A0A4S4A4G3"/>
<evidence type="ECO:0000313" key="1">
    <source>
        <dbReference type="EMBL" id="THF53173.1"/>
    </source>
</evidence>
<evidence type="ECO:0008006" key="3">
    <source>
        <dbReference type="Google" id="ProtNLM"/>
    </source>
</evidence>
<name>A0A4S4A4G3_9FLAO</name>
<dbReference type="RefSeq" id="WP_136401696.1">
    <property type="nucleotide sequence ID" value="NZ_SSNZ01000001.1"/>
</dbReference>
<dbReference type="EMBL" id="SSNZ01000001">
    <property type="protein sequence ID" value="THF53173.1"/>
    <property type="molecule type" value="Genomic_DNA"/>
</dbReference>
<dbReference type="OrthoDB" id="1524045at2"/>
<dbReference type="Gene3D" id="2.20.110.10">
    <property type="entry name" value="Histone H3 K4-specific methyltransferase SET7/9 N-terminal domain"/>
    <property type="match status" value="2"/>
</dbReference>
<organism evidence="1 2">
    <name type="scientific">Flavobacterium supellecticarium</name>
    <dbReference type="NCBI Taxonomy" id="2565924"/>
    <lineage>
        <taxon>Bacteria</taxon>
        <taxon>Pseudomonadati</taxon>
        <taxon>Bacteroidota</taxon>
        <taxon>Flavobacteriia</taxon>
        <taxon>Flavobacteriales</taxon>
        <taxon>Flavobacteriaceae</taxon>
        <taxon>Flavobacterium</taxon>
    </lineage>
</organism>
<accession>A0A4S4A4G3</accession>
<sequence>MNKVLTFIPILVLLSCGATQTTIIENGKEAKGHLKNGLKNGTWTFYKAGKVDAVGTFVKDQKNGDWSYFYDNGKLHQKGEFRNGKQNGIWQYYFDNGSFMGMGELVDGKQNGVWKWYHKNGNLYTERWYVDGKLMEIKSCFDSRKNVLDCGTISNGNGTMLFHDIENESDTIQEFQYKNGVIKNE</sequence>
<gene>
    <name evidence="1" type="ORF">E6C50_02935</name>
</gene>
<proteinExistence type="predicted"/>
<dbReference type="Pfam" id="PF07661">
    <property type="entry name" value="MORN_2"/>
    <property type="match status" value="2"/>
</dbReference>
<comment type="caution">
    <text evidence="1">The sequence shown here is derived from an EMBL/GenBank/DDBJ whole genome shotgun (WGS) entry which is preliminary data.</text>
</comment>
<evidence type="ECO:0000313" key="2">
    <source>
        <dbReference type="Proteomes" id="UP000307507"/>
    </source>
</evidence>
<reference evidence="1 2" key="1">
    <citation type="submission" date="2019-04" db="EMBL/GenBank/DDBJ databases">
        <title>Flavobacterium sp. nov. isolated from construction timber.</title>
        <authorList>
            <person name="Lin S.-Y."/>
            <person name="Chang C.-T."/>
            <person name="Young C.-C."/>
        </authorList>
    </citation>
    <scope>NUCLEOTIDE SEQUENCE [LARGE SCALE GENOMIC DNA]</scope>
    <source>
        <strain evidence="1 2">CC-CTC003</strain>
    </source>
</reference>
<protein>
    <recommendedName>
        <fullName evidence="3">Toxin-antitoxin system YwqK family antitoxin</fullName>
    </recommendedName>
</protein>
<dbReference type="SUPFAM" id="SSF82185">
    <property type="entry name" value="Histone H3 K4-specific methyltransferase SET7/9 N-terminal domain"/>
    <property type="match status" value="1"/>
</dbReference>
<keyword evidence="2" id="KW-1185">Reference proteome</keyword>